<evidence type="ECO:0000256" key="2">
    <source>
        <dbReference type="ARBA" id="ARBA00022692"/>
    </source>
</evidence>
<gene>
    <name evidence="6" type="ORF">HOLleu_28250</name>
</gene>
<dbReference type="AlphaFoldDB" id="A0A9Q1GY25"/>
<feature type="transmembrane region" description="Helical" evidence="5">
    <location>
        <begin position="275"/>
        <end position="294"/>
    </location>
</feature>
<dbReference type="PANTHER" id="PTHR11040:SF140">
    <property type="entry name" value="ZRT (ZRT), IRT- (IRT-) LIKE PROTEIN TRANSPORTER"/>
    <property type="match status" value="1"/>
</dbReference>
<keyword evidence="4 5" id="KW-0472">Membrane</keyword>
<keyword evidence="3 5" id="KW-1133">Transmembrane helix</keyword>
<dbReference type="GO" id="GO:0005886">
    <property type="term" value="C:plasma membrane"/>
    <property type="evidence" value="ECO:0007669"/>
    <property type="project" value="TreeGrafter"/>
</dbReference>
<evidence type="ECO:0000256" key="3">
    <source>
        <dbReference type="ARBA" id="ARBA00022989"/>
    </source>
</evidence>
<accession>A0A9Q1GY25</accession>
<name>A0A9Q1GY25_HOLLE</name>
<feature type="transmembrane region" description="Helical" evidence="5">
    <location>
        <begin position="242"/>
        <end position="263"/>
    </location>
</feature>
<feature type="transmembrane region" description="Helical" evidence="5">
    <location>
        <begin position="182"/>
        <end position="202"/>
    </location>
</feature>
<dbReference type="InterPro" id="IPR003689">
    <property type="entry name" value="ZIP"/>
</dbReference>
<comment type="subcellular location">
    <subcellularLocation>
        <location evidence="1">Membrane</location>
        <topology evidence="1">Multi-pass membrane protein</topology>
    </subcellularLocation>
</comment>
<feature type="transmembrane region" description="Helical" evidence="5">
    <location>
        <begin position="208"/>
        <end position="230"/>
    </location>
</feature>
<feature type="transmembrane region" description="Helical" evidence="5">
    <location>
        <begin position="91"/>
        <end position="110"/>
    </location>
</feature>
<dbReference type="Proteomes" id="UP001152320">
    <property type="component" value="Chromosome 14"/>
</dbReference>
<sequence>MFCLFFLVLVCGGLPIWLFSCFRSVKANHTATGKYCTGRSSLDVKQLLCALNSFAGGVFLGTCMLDLLPEAREAILKNIDAWPNFLQEYPLTELAVILGIVLLLIVELGIGECTGKILDNSDESKLADHVTCRQGCDTGGELHEDVISSASLDVEDFTTESPLMEPVYETETPSTIRISFRIIALILALSFHSLFDGLAIGLQTSLTSFASVFFAISMHKTVFAFSLGIRLAEAGEKLVTHVYVYVLCFAAASPLGIAIGLLVEYLATGLPGGPIISGLLQSLATGTLMYVTFFEILPEEFRSRFSFFRILSLVVGIGLIAFLVASVSE</sequence>
<protein>
    <submittedName>
        <fullName evidence="6">Zinc transporter ZIP1</fullName>
    </submittedName>
</protein>
<dbReference type="OrthoDB" id="448280at2759"/>
<proteinExistence type="predicted"/>
<keyword evidence="7" id="KW-1185">Reference proteome</keyword>
<evidence type="ECO:0000256" key="4">
    <source>
        <dbReference type="ARBA" id="ARBA00023136"/>
    </source>
</evidence>
<dbReference type="Pfam" id="PF02535">
    <property type="entry name" value="Zip"/>
    <property type="match status" value="1"/>
</dbReference>
<feature type="transmembrane region" description="Helical" evidence="5">
    <location>
        <begin position="306"/>
        <end position="327"/>
    </location>
</feature>
<keyword evidence="2 5" id="KW-0812">Transmembrane</keyword>
<evidence type="ECO:0000256" key="1">
    <source>
        <dbReference type="ARBA" id="ARBA00004141"/>
    </source>
</evidence>
<comment type="caution">
    <text evidence="6">The sequence shown here is derived from an EMBL/GenBank/DDBJ whole genome shotgun (WGS) entry which is preliminary data.</text>
</comment>
<dbReference type="EMBL" id="JAIZAY010000014">
    <property type="protein sequence ID" value="KAJ8028977.1"/>
    <property type="molecule type" value="Genomic_DNA"/>
</dbReference>
<dbReference type="GO" id="GO:0005385">
    <property type="term" value="F:zinc ion transmembrane transporter activity"/>
    <property type="evidence" value="ECO:0007669"/>
    <property type="project" value="TreeGrafter"/>
</dbReference>
<organism evidence="6 7">
    <name type="scientific">Holothuria leucospilota</name>
    <name type="common">Black long sea cucumber</name>
    <name type="synonym">Mertensiothuria leucospilota</name>
    <dbReference type="NCBI Taxonomy" id="206669"/>
    <lineage>
        <taxon>Eukaryota</taxon>
        <taxon>Metazoa</taxon>
        <taxon>Echinodermata</taxon>
        <taxon>Eleutherozoa</taxon>
        <taxon>Echinozoa</taxon>
        <taxon>Holothuroidea</taxon>
        <taxon>Aspidochirotacea</taxon>
        <taxon>Aspidochirotida</taxon>
        <taxon>Holothuriidae</taxon>
        <taxon>Holothuria</taxon>
    </lineage>
</organism>
<evidence type="ECO:0000313" key="6">
    <source>
        <dbReference type="EMBL" id="KAJ8028977.1"/>
    </source>
</evidence>
<reference evidence="6" key="1">
    <citation type="submission" date="2021-10" db="EMBL/GenBank/DDBJ databases">
        <title>Tropical sea cucumber genome reveals ecological adaptation and Cuvierian tubules defense mechanism.</title>
        <authorList>
            <person name="Chen T."/>
        </authorList>
    </citation>
    <scope>NUCLEOTIDE SEQUENCE</scope>
    <source>
        <strain evidence="6">Nanhai2018</strain>
        <tissue evidence="6">Muscle</tissue>
    </source>
</reference>
<evidence type="ECO:0000313" key="7">
    <source>
        <dbReference type="Proteomes" id="UP001152320"/>
    </source>
</evidence>
<evidence type="ECO:0000256" key="5">
    <source>
        <dbReference type="SAM" id="Phobius"/>
    </source>
</evidence>
<dbReference type="PANTHER" id="PTHR11040">
    <property type="entry name" value="ZINC/IRON TRANSPORTER"/>
    <property type="match status" value="1"/>
</dbReference>